<evidence type="ECO:0008006" key="3">
    <source>
        <dbReference type="Google" id="ProtNLM"/>
    </source>
</evidence>
<sequence length="167" mass="18928">MAEYASAQGRSFHGFDVFEMIPPPTSEKDGEKAHQRYEAIRDGKSKGIGEDTYYGYLDNLYDRVVTSFKDHNLAVDGTKIVLHKGLFEETLPRAQIGQIALAHIDCDWYDPVRYCLDNVAGHMSTGALFLIDDYHDFGGARIAVDEFLQERDDFMMEPGPNPYLIKL</sequence>
<accession>A0A0H0XT77</accession>
<keyword evidence="2" id="KW-1185">Reference proteome</keyword>
<dbReference type="PANTHER" id="PTHR40036:SF1">
    <property type="entry name" value="MACROCIN O-METHYLTRANSFERASE"/>
    <property type="match status" value="1"/>
</dbReference>
<organism evidence="1 2">
    <name type="scientific">Aurantiacibacter marinus</name>
    <dbReference type="NCBI Taxonomy" id="874156"/>
    <lineage>
        <taxon>Bacteria</taxon>
        <taxon>Pseudomonadati</taxon>
        <taxon>Pseudomonadota</taxon>
        <taxon>Alphaproteobacteria</taxon>
        <taxon>Sphingomonadales</taxon>
        <taxon>Erythrobacteraceae</taxon>
        <taxon>Aurantiacibacter</taxon>
    </lineage>
</organism>
<evidence type="ECO:0000313" key="2">
    <source>
        <dbReference type="Proteomes" id="UP000053455"/>
    </source>
</evidence>
<dbReference type="InterPro" id="IPR029063">
    <property type="entry name" value="SAM-dependent_MTases_sf"/>
</dbReference>
<gene>
    <name evidence="1" type="ORF">AAV99_03480</name>
</gene>
<reference evidence="1 2" key="1">
    <citation type="submission" date="2015-04" db="EMBL/GenBank/DDBJ databases">
        <title>The draft genome sequence of Erythrobacter marinus HWDM-33.</title>
        <authorList>
            <person name="Zhuang L."/>
            <person name="Liu Y."/>
            <person name="Shao Z."/>
        </authorList>
    </citation>
    <scope>NUCLEOTIDE SEQUENCE [LARGE SCALE GENOMIC DNA]</scope>
    <source>
        <strain evidence="1 2">HWDM-33</strain>
    </source>
</reference>
<dbReference type="Proteomes" id="UP000053455">
    <property type="component" value="Unassembled WGS sequence"/>
</dbReference>
<dbReference type="PANTHER" id="PTHR40036">
    <property type="entry name" value="MACROCIN O-METHYLTRANSFERASE"/>
    <property type="match status" value="1"/>
</dbReference>
<comment type="caution">
    <text evidence="1">The sequence shown here is derived from an EMBL/GenBank/DDBJ whole genome shotgun (WGS) entry which is preliminary data.</text>
</comment>
<dbReference type="PATRIC" id="fig|874156.12.peg.727"/>
<dbReference type="Pfam" id="PF05711">
    <property type="entry name" value="TylF"/>
    <property type="match status" value="1"/>
</dbReference>
<dbReference type="Gene3D" id="3.40.50.150">
    <property type="entry name" value="Vaccinia Virus protein VP39"/>
    <property type="match status" value="1"/>
</dbReference>
<evidence type="ECO:0000313" key="1">
    <source>
        <dbReference type="EMBL" id="KLI65206.1"/>
    </source>
</evidence>
<dbReference type="EMBL" id="LBHU01000001">
    <property type="protein sequence ID" value="KLI65206.1"/>
    <property type="molecule type" value="Genomic_DNA"/>
</dbReference>
<dbReference type="AlphaFoldDB" id="A0A0H0XT77"/>
<dbReference type="InterPro" id="IPR008884">
    <property type="entry name" value="TylF_MeTrfase"/>
</dbReference>
<name>A0A0H0XT77_9SPHN</name>
<dbReference type="STRING" id="874156.GCA_001021555_00580"/>
<proteinExistence type="predicted"/>
<protein>
    <recommendedName>
        <fullName evidence="3">Macrocin-O-methyltransferase</fullName>
    </recommendedName>
</protein>